<dbReference type="Proteomes" id="UP000324705">
    <property type="component" value="Chromosome 6A"/>
</dbReference>
<sequence>MVPMTPNSHSWVYDRIRSFTRLTRMPSCRCSDWRRHHPLVEPRGGWLQEVIHDGREEDVERAAGRRRRRSRRGWESW</sequence>
<proteinExistence type="predicted"/>
<keyword evidence="3" id="KW-1185">Reference proteome</keyword>
<accession>A0A9R0XUQ2</accession>
<dbReference type="Gramene" id="TRITD6Av1G025410.1">
    <property type="protein sequence ID" value="TRITD6Av1G025410.1"/>
    <property type="gene ID" value="TRITD6Av1G025410"/>
</dbReference>
<dbReference type="AlphaFoldDB" id="A0A9R0XUQ2"/>
<evidence type="ECO:0000313" key="3">
    <source>
        <dbReference type="Proteomes" id="UP000324705"/>
    </source>
</evidence>
<dbReference type="EMBL" id="LT934121">
    <property type="protein sequence ID" value="VAI43079.1"/>
    <property type="molecule type" value="Genomic_DNA"/>
</dbReference>
<evidence type="ECO:0000313" key="2">
    <source>
        <dbReference type="EMBL" id="VAI43079.1"/>
    </source>
</evidence>
<feature type="region of interest" description="Disordered" evidence="1">
    <location>
        <begin position="57"/>
        <end position="77"/>
    </location>
</feature>
<organism evidence="2 3">
    <name type="scientific">Triticum turgidum subsp. durum</name>
    <name type="common">Durum wheat</name>
    <name type="synonym">Triticum durum</name>
    <dbReference type="NCBI Taxonomy" id="4567"/>
    <lineage>
        <taxon>Eukaryota</taxon>
        <taxon>Viridiplantae</taxon>
        <taxon>Streptophyta</taxon>
        <taxon>Embryophyta</taxon>
        <taxon>Tracheophyta</taxon>
        <taxon>Spermatophyta</taxon>
        <taxon>Magnoliopsida</taxon>
        <taxon>Liliopsida</taxon>
        <taxon>Poales</taxon>
        <taxon>Poaceae</taxon>
        <taxon>BOP clade</taxon>
        <taxon>Pooideae</taxon>
        <taxon>Triticodae</taxon>
        <taxon>Triticeae</taxon>
        <taxon>Triticinae</taxon>
        <taxon>Triticum</taxon>
    </lineage>
</organism>
<protein>
    <submittedName>
        <fullName evidence="2">Uncharacterized protein</fullName>
    </submittedName>
</protein>
<name>A0A9R0XUQ2_TRITD</name>
<gene>
    <name evidence="2" type="ORF">TRITD_6Av1G025410</name>
</gene>
<evidence type="ECO:0000256" key="1">
    <source>
        <dbReference type="SAM" id="MobiDB-lite"/>
    </source>
</evidence>
<reference evidence="2 3" key="1">
    <citation type="submission" date="2017-09" db="EMBL/GenBank/DDBJ databases">
        <authorList>
            <consortium name="International Durum Wheat Genome Sequencing Consortium (IDWGSC)"/>
            <person name="Milanesi L."/>
        </authorList>
    </citation>
    <scope>NUCLEOTIDE SEQUENCE [LARGE SCALE GENOMIC DNA]</scope>
    <source>
        <strain evidence="3">cv. Svevo</strain>
    </source>
</reference>